<comment type="similarity">
    <text evidence="2">Belongs to the binding-protein-dependent transport system permease family. HisMQ subfamily.</text>
</comment>
<organism evidence="11 12">
    <name type="scientific">Candidatus Enterococcus moelleringii</name>
    <dbReference type="NCBI Taxonomy" id="2815325"/>
    <lineage>
        <taxon>Bacteria</taxon>
        <taxon>Bacillati</taxon>
        <taxon>Bacillota</taxon>
        <taxon>Bacilli</taxon>
        <taxon>Lactobacillales</taxon>
        <taxon>Enterococcaceae</taxon>
        <taxon>Enterococcus</taxon>
    </lineage>
</organism>
<dbReference type="PANTHER" id="PTHR30614:SF20">
    <property type="entry name" value="GLUTAMINE TRANSPORT SYSTEM PERMEASE PROTEIN GLNP"/>
    <property type="match status" value="1"/>
</dbReference>
<name>A0ABS3LD67_9ENTE</name>
<dbReference type="SUPFAM" id="SSF161098">
    <property type="entry name" value="MetI-like"/>
    <property type="match status" value="1"/>
</dbReference>
<evidence type="ECO:0000256" key="3">
    <source>
        <dbReference type="ARBA" id="ARBA00022448"/>
    </source>
</evidence>
<evidence type="ECO:0000256" key="6">
    <source>
        <dbReference type="ARBA" id="ARBA00022970"/>
    </source>
</evidence>
<comment type="caution">
    <text evidence="11">The sequence shown here is derived from an EMBL/GenBank/DDBJ whole genome shotgun (WGS) entry which is preliminary data.</text>
</comment>
<feature type="transmembrane region" description="Helical" evidence="9">
    <location>
        <begin position="132"/>
        <end position="154"/>
    </location>
</feature>
<evidence type="ECO:0000256" key="5">
    <source>
        <dbReference type="ARBA" id="ARBA00022692"/>
    </source>
</evidence>
<feature type="transmembrane region" description="Helical" evidence="9">
    <location>
        <begin position="20"/>
        <end position="43"/>
    </location>
</feature>
<evidence type="ECO:0000256" key="8">
    <source>
        <dbReference type="ARBA" id="ARBA00023136"/>
    </source>
</evidence>
<protein>
    <submittedName>
        <fullName evidence="11">Amino acid ABC transporter permease</fullName>
    </submittedName>
</protein>
<gene>
    <name evidence="11" type="ORF">JZO70_10915</name>
</gene>
<feature type="domain" description="ABC transmembrane type-1" evidence="10">
    <location>
        <begin position="18"/>
        <end position="204"/>
    </location>
</feature>
<accession>A0ABS3LD67</accession>
<evidence type="ECO:0000256" key="2">
    <source>
        <dbReference type="ARBA" id="ARBA00010072"/>
    </source>
</evidence>
<keyword evidence="12" id="KW-1185">Reference proteome</keyword>
<feature type="transmembrane region" description="Helical" evidence="9">
    <location>
        <begin position="186"/>
        <end position="205"/>
    </location>
</feature>
<evidence type="ECO:0000256" key="1">
    <source>
        <dbReference type="ARBA" id="ARBA00004651"/>
    </source>
</evidence>
<evidence type="ECO:0000313" key="12">
    <source>
        <dbReference type="Proteomes" id="UP000664601"/>
    </source>
</evidence>
<keyword evidence="3 9" id="KW-0813">Transport</keyword>
<dbReference type="InterPro" id="IPR000515">
    <property type="entry name" value="MetI-like"/>
</dbReference>
<sequence>MVSQETLRILVPLLLDGLVMTLLVAIVGIGIGFVIGCVTGVALRSKNVFVKGISSVYIWLIRGTPLIVQALYIYFVLPRLLGLDLNSTTAGIIVIAINSGAFISEIVRGALEGVDIGQWEAGRSLGMKDYQILIHFIVPPAFRSALPALGNQFITSVKDTSLLTVIAVSEMTQQAMNYASLSFDYVSTYTVLAVFYLGLISLLIVGQKQIEKSFLLKRKKEETRNGTARNKAFKQIFLRWQKDS</sequence>
<evidence type="ECO:0000256" key="9">
    <source>
        <dbReference type="RuleBase" id="RU363032"/>
    </source>
</evidence>
<dbReference type="PANTHER" id="PTHR30614">
    <property type="entry name" value="MEMBRANE COMPONENT OF AMINO ACID ABC TRANSPORTER"/>
    <property type="match status" value="1"/>
</dbReference>
<evidence type="ECO:0000256" key="4">
    <source>
        <dbReference type="ARBA" id="ARBA00022475"/>
    </source>
</evidence>
<dbReference type="CDD" id="cd06261">
    <property type="entry name" value="TM_PBP2"/>
    <property type="match status" value="1"/>
</dbReference>
<evidence type="ECO:0000259" key="10">
    <source>
        <dbReference type="PROSITE" id="PS50928"/>
    </source>
</evidence>
<dbReference type="PROSITE" id="PS50928">
    <property type="entry name" value="ABC_TM1"/>
    <property type="match status" value="1"/>
</dbReference>
<keyword evidence="5 9" id="KW-0812">Transmembrane</keyword>
<dbReference type="InterPro" id="IPR010065">
    <property type="entry name" value="AA_ABC_transptr_permease_3TM"/>
</dbReference>
<keyword evidence="4" id="KW-1003">Cell membrane</keyword>
<keyword evidence="6" id="KW-0029">Amino-acid transport</keyword>
<keyword evidence="7 9" id="KW-1133">Transmembrane helix</keyword>
<dbReference type="NCBIfam" id="TIGR01726">
    <property type="entry name" value="HEQRo_perm_3TM"/>
    <property type="match status" value="1"/>
</dbReference>
<keyword evidence="8 9" id="KW-0472">Membrane</keyword>
<reference evidence="11 12" key="1">
    <citation type="submission" date="2021-03" db="EMBL/GenBank/DDBJ databases">
        <title>Enterococcal diversity collection.</title>
        <authorList>
            <person name="Gilmore M.S."/>
            <person name="Schwartzman J."/>
            <person name="Van Tyne D."/>
            <person name="Martin M."/>
            <person name="Earl A.M."/>
            <person name="Manson A.L."/>
            <person name="Straub T."/>
            <person name="Salamzade R."/>
            <person name="Saavedra J."/>
            <person name="Lebreton F."/>
            <person name="Prichula J."/>
            <person name="Schaufler K."/>
            <person name="Gaca A."/>
            <person name="Sgardioli B."/>
            <person name="Wagenaar J."/>
            <person name="Strong T."/>
        </authorList>
    </citation>
    <scope>NUCLEOTIDE SEQUENCE [LARGE SCALE GENOMIC DNA]</scope>
    <source>
        <strain evidence="11 12">669A</strain>
    </source>
</reference>
<dbReference type="Gene3D" id="1.10.3720.10">
    <property type="entry name" value="MetI-like"/>
    <property type="match status" value="1"/>
</dbReference>
<dbReference type="InterPro" id="IPR035906">
    <property type="entry name" value="MetI-like_sf"/>
</dbReference>
<dbReference type="EMBL" id="JAFREM010000017">
    <property type="protein sequence ID" value="MBO1306676.1"/>
    <property type="molecule type" value="Genomic_DNA"/>
</dbReference>
<dbReference type="RefSeq" id="WP_207673604.1">
    <property type="nucleotide sequence ID" value="NZ_JAFREM010000017.1"/>
</dbReference>
<feature type="transmembrane region" description="Helical" evidence="9">
    <location>
        <begin position="55"/>
        <end position="77"/>
    </location>
</feature>
<dbReference type="Pfam" id="PF00528">
    <property type="entry name" value="BPD_transp_1"/>
    <property type="match status" value="1"/>
</dbReference>
<dbReference type="Proteomes" id="UP000664601">
    <property type="component" value="Unassembled WGS sequence"/>
</dbReference>
<comment type="subcellular location">
    <subcellularLocation>
        <location evidence="1 9">Cell membrane</location>
        <topology evidence="1 9">Multi-pass membrane protein</topology>
    </subcellularLocation>
</comment>
<dbReference type="InterPro" id="IPR043429">
    <property type="entry name" value="ArtM/GltK/GlnP/TcyL/YhdX-like"/>
</dbReference>
<evidence type="ECO:0000313" key="11">
    <source>
        <dbReference type="EMBL" id="MBO1306676.1"/>
    </source>
</evidence>
<evidence type="ECO:0000256" key="7">
    <source>
        <dbReference type="ARBA" id="ARBA00022989"/>
    </source>
</evidence>
<proteinExistence type="inferred from homology"/>
<feature type="transmembrane region" description="Helical" evidence="9">
    <location>
        <begin position="89"/>
        <end position="111"/>
    </location>
</feature>